<dbReference type="InterPro" id="IPR035914">
    <property type="entry name" value="Sperma_CUB_dom_sf"/>
</dbReference>
<evidence type="ECO:0000256" key="1">
    <source>
        <dbReference type="ARBA" id="ARBA00023157"/>
    </source>
</evidence>
<organism evidence="3 4">
    <name type="scientific">Rhodnius prolixus</name>
    <name type="common">Triatomid bug</name>
    <dbReference type="NCBI Taxonomy" id="13249"/>
    <lineage>
        <taxon>Eukaryota</taxon>
        <taxon>Metazoa</taxon>
        <taxon>Ecdysozoa</taxon>
        <taxon>Arthropoda</taxon>
        <taxon>Hexapoda</taxon>
        <taxon>Insecta</taxon>
        <taxon>Pterygota</taxon>
        <taxon>Neoptera</taxon>
        <taxon>Paraneoptera</taxon>
        <taxon>Hemiptera</taxon>
        <taxon>Heteroptera</taxon>
        <taxon>Panheteroptera</taxon>
        <taxon>Cimicomorpha</taxon>
        <taxon>Reduviidae</taxon>
        <taxon>Triatominae</taxon>
        <taxon>Rhodnius</taxon>
    </lineage>
</organism>
<dbReference type="InParanoid" id="T1HQ54"/>
<dbReference type="Proteomes" id="UP000015103">
    <property type="component" value="Unassembled WGS sequence"/>
</dbReference>
<proteinExistence type="predicted"/>
<dbReference type="PANTHER" id="PTHR47537">
    <property type="entry name" value="CUBILIN"/>
    <property type="match status" value="1"/>
</dbReference>
<dbReference type="EnsemblMetazoa" id="RPRC006178-RA">
    <property type="protein sequence ID" value="RPRC006178-PA"/>
    <property type="gene ID" value="RPRC006178"/>
</dbReference>
<evidence type="ECO:0000313" key="3">
    <source>
        <dbReference type="EnsemblMetazoa" id="RPRC006178-PA"/>
    </source>
</evidence>
<dbReference type="PROSITE" id="PS01180">
    <property type="entry name" value="CUB"/>
    <property type="match status" value="1"/>
</dbReference>
<accession>T1HQ54</accession>
<dbReference type="AlphaFoldDB" id="T1HQ54"/>
<dbReference type="eggNOG" id="KOG4292">
    <property type="taxonomic scope" value="Eukaryota"/>
</dbReference>
<keyword evidence="4" id="KW-1185">Reference proteome</keyword>
<dbReference type="PANTHER" id="PTHR47537:SF2">
    <property type="entry name" value="CUBILIN"/>
    <property type="match status" value="1"/>
</dbReference>
<dbReference type="CDD" id="cd00041">
    <property type="entry name" value="CUB"/>
    <property type="match status" value="1"/>
</dbReference>
<dbReference type="EMBL" id="ACPB03022776">
    <property type="status" value="NOT_ANNOTATED_CDS"/>
    <property type="molecule type" value="Genomic_DNA"/>
</dbReference>
<dbReference type="STRING" id="13249.T1HQ54"/>
<evidence type="ECO:0000313" key="4">
    <source>
        <dbReference type="Proteomes" id="UP000015103"/>
    </source>
</evidence>
<evidence type="ECO:0000256" key="2">
    <source>
        <dbReference type="PROSITE-ProRule" id="PRU00059"/>
    </source>
</evidence>
<comment type="caution">
    <text evidence="2">Lacks conserved residue(s) required for the propagation of feature annotation.</text>
</comment>
<protein>
    <submittedName>
        <fullName evidence="3">CUB domain-containing protein</fullName>
    </submittedName>
</protein>
<dbReference type="InterPro" id="IPR053207">
    <property type="entry name" value="Non-NMDA_GluR_Accessory"/>
</dbReference>
<keyword evidence="1" id="KW-1015">Disulfide bond</keyword>
<sequence>MDSSDSSLENTPPSIKETAENVITKYEMEGNTAGDCDYQLLEAKSSSPAYLYSPRYPSSYPKNVRCTYTISAREGGRIKLLFEEMDLQRGDISCLLREDVVRVHDGVGPLSPVITFLCNQEAHAEILSTNESLFIEFTSTSVWPGHGFKAVYYFVHNSDSAKMDAKVGIGPAVSATIFSFEENIYFNLM</sequence>
<dbReference type="SMART" id="SM00042">
    <property type="entry name" value="CUB"/>
    <property type="match status" value="1"/>
</dbReference>
<dbReference type="HOGENOM" id="CLU_1416446_0_0_1"/>
<dbReference type="GO" id="GO:0005886">
    <property type="term" value="C:plasma membrane"/>
    <property type="evidence" value="ECO:0007669"/>
    <property type="project" value="TreeGrafter"/>
</dbReference>
<dbReference type="InterPro" id="IPR000859">
    <property type="entry name" value="CUB_dom"/>
</dbReference>
<dbReference type="Pfam" id="PF00431">
    <property type="entry name" value="CUB"/>
    <property type="match status" value="1"/>
</dbReference>
<name>T1HQ54_RHOPR</name>
<dbReference type="VEuPathDB" id="VectorBase:RPRC006178"/>
<dbReference type="SUPFAM" id="SSF49854">
    <property type="entry name" value="Spermadhesin, CUB domain"/>
    <property type="match status" value="1"/>
</dbReference>
<reference evidence="3" key="1">
    <citation type="submission" date="2015-05" db="UniProtKB">
        <authorList>
            <consortium name="EnsemblMetazoa"/>
        </authorList>
    </citation>
    <scope>IDENTIFICATION</scope>
</reference>
<dbReference type="Gene3D" id="2.60.120.290">
    <property type="entry name" value="Spermadhesin, CUB domain"/>
    <property type="match status" value="1"/>
</dbReference>